<feature type="compositionally biased region" description="Basic and acidic residues" evidence="1">
    <location>
        <begin position="57"/>
        <end position="82"/>
    </location>
</feature>
<evidence type="ECO:0000313" key="2">
    <source>
        <dbReference type="EMBL" id="MBA1143861.1"/>
    </source>
</evidence>
<accession>A0A838BD98</accession>
<comment type="caution">
    <text evidence="2">The sequence shown here is derived from an EMBL/GenBank/DDBJ whole genome shotgun (WGS) entry which is preliminary data.</text>
</comment>
<dbReference type="Pfam" id="PF13459">
    <property type="entry name" value="Fer4_15"/>
    <property type="match status" value="1"/>
</dbReference>
<dbReference type="Proteomes" id="UP000558284">
    <property type="component" value="Unassembled WGS sequence"/>
</dbReference>
<feature type="region of interest" description="Disordered" evidence="1">
    <location>
        <begin position="57"/>
        <end position="94"/>
    </location>
</feature>
<organism evidence="2 3">
    <name type="scientific">Mesorhizobium neociceri</name>
    <dbReference type="NCBI Taxonomy" id="1307853"/>
    <lineage>
        <taxon>Bacteria</taxon>
        <taxon>Pseudomonadati</taxon>
        <taxon>Pseudomonadota</taxon>
        <taxon>Alphaproteobacteria</taxon>
        <taxon>Hyphomicrobiales</taxon>
        <taxon>Phyllobacteriaceae</taxon>
        <taxon>Mesorhizobium</taxon>
    </lineage>
</organism>
<dbReference type="EMBL" id="JACDTY010000017">
    <property type="protein sequence ID" value="MBA1143861.1"/>
    <property type="molecule type" value="Genomic_DNA"/>
</dbReference>
<name>A0A838BD98_9HYPH</name>
<sequence length="94" mass="10224">MRIIVHNTKCQGHARCSAQAPEIFKLDDEGYILPGDIEITAGEQLLALQGAQSCPERALEVDRTPAAQREPDSVERGPDELKSTSVNVAARWPG</sequence>
<evidence type="ECO:0000313" key="3">
    <source>
        <dbReference type="Proteomes" id="UP000558284"/>
    </source>
</evidence>
<reference evidence="2 3" key="1">
    <citation type="submission" date="2020-07" db="EMBL/GenBank/DDBJ databases">
        <title>Definition of the novel symbiovar canariense within Mesorhizobium novociceri, a new species of genus Mesorhizobium nodulating Cicer canariense in the Caldera de Taburiente National Park (La Palma, Canary Islands).</title>
        <authorList>
            <person name="Leon-Barrios M."/>
            <person name="Perez-Yepez J."/>
            <person name="Flores-Felix J.D."/>
            <person name="Ramirez-Baena M.H."/>
            <person name="Pulido-Suarez L."/>
            <person name="Igual J.M."/>
            <person name="Velazquez E."/>
            <person name="Peix A."/>
        </authorList>
    </citation>
    <scope>NUCLEOTIDE SEQUENCE [LARGE SCALE GENOMIC DNA]</scope>
    <source>
        <strain evidence="2 3">CCANP35</strain>
    </source>
</reference>
<gene>
    <name evidence="2" type="ORF">H0241_26955</name>
</gene>
<dbReference type="SUPFAM" id="SSF54862">
    <property type="entry name" value="4Fe-4S ferredoxins"/>
    <property type="match status" value="1"/>
</dbReference>
<dbReference type="RefSeq" id="WP_050596622.1">
    <property type="nucleotide sequence ID" value="NZ_JACDTY010000017.1"/>
</dbReference>
<dbReference type="Gene3D" id="3.30.70.20">
    <property type="match status" value="1"/>
</dbReference>
<evidence type="ECO:0000256" key="1">
    <source>
        <dbReference type="SAM" id="MobiDB-lite"/>
    </source>
</evidence>
<keyword evidence="3" id="KW-1185">Reference proteome</keyword>
<proteinExistence type="predicted"/>
<dbReference type="AlphaFoldDB" id="A0A838BD98"/>
<protein>
    <submittedName>
        <fullName evidence="2">Ferredoxin</fullName>
    </submittedName>
</protein>